<evidence type="ECO:0000256" key="2">
    <source>
        <dbReference type="ARBA" id="ARBA00007635"/>
    </source>
</evidence>
<reference evidence="9" key="2">
    <citation type="submission" date="2025-08" db="UniProtKB">
        <authorList>
            <consortium name="RefSeq"/>
        </authorList>
    </citation>
    <scope>IDENTIFICATION</scope>
    <source>
        <tissue evidence="9">Leaf</tissue>
    </source>
</reference>
<evidence type="ECO:0000313" key="9">
    <source>
        <dbReference type="RefSeq" id="XP_021866490.2"/>
    </source>
</evidence>
<organism evidence="8 9">
    <name type="scientific">Spinacia oleracea</name>
    <name type="common">Spinach</name>
    <dbReference type="NCBI Taxonomy" id="3562"/>
    <lineage>
        <taxon>Eukaryota</taxon>
        <taxon>Viridiplantae</taxon>
        <taxon>Streptophyta</taxon>
        <taxon>Embryophyta</taxon>
        <taxon>Tracheophyta</taxon>
        <taxon>Spermatophyta</taxon>
        <taxon>Magnoliopsida</taxon>
        <taxon>eudicotyledons</taxon>
        <taxon>Gunneridae</taxon>
        <taxon>Pentapetalae</taxon>
        <taxon>Caryophyllales</taxon>
        <taxon>Chenopodiaceae</taxon>
        <taxon>Chenopodioideae</taxon>
        <taxon>Anserineae</taxon>
        <taxon>Spinacia</taxon>
    </lineage>
</organism>
<keyword evidence="8" id="KW-1185">Reference proteome</keyword>
<reference evidence="8" key="1">
    <citation type="journal article" date="2021" name="Nat. Commun.">
        <title>Genomic analyses provide insights into spinach domestication and the genetic basis of agronomic traits.</title>
        <authorList>
            <person name="Cai X."/>
            <person name="Sun X."/>
            <person name="Xu C."/>
            <person name="Sun H."/>
            <person name="Wang X."/>
            <person name="Ge C."/>
            <person name="Zhang Z."/>
            <person name="Wang Q."/>
            <person name="Fei Z."/>
            <person name="Jiao C."/>
            <person name="Wang Q."/>
        </authorList>
    </citation>
    <scope>NUCLEOTIDE SEQUENCE [LARGE SCALE GENOMIC DNA]</scope>
    <source>
        <strain evidence="8">cv. Varoflay</strain>
    </source>
</reference>
<feature type="domain" description="EamA" evidence="7">
    <location>
        <begin position="8"/>
        <end position="145"/>
    </location>
</feature>
<dbReference type="PANTHER" id="PTHR31218">
    <property type="entry name" value="WAT1-RELATED PROTEIN"/>
    <property type="match status" value="1"/>
</dbReference>
<gene>
    <name evidence="9" type="primary">LOC110805194</name>
</gene>
<dbReference type="InterPro" id="IPR000620">
    <property type="entry name" value="EamA_dom"/>
</dbReference>
<feature type="transmembrane region" description="Helical" evidence="6">
    <location>
        <begin position="68"/>
        <end position="90"/>
    </location>
</feature>
<evidence type="ECO:0000256" key="5">
    <source>
        <dbReference type="ARBA" id="ARBA00023136"/>
    </source>
</evidence>
<dbReference type="GO" id="GO:0022857">
    <property type="term" value="F:transmembrane transporter activity"/>
    <property type="evidence" value="ECO:0007669"/>
    <property type="project" value="InterPro"/>
</dbReference>
<sequence length="362" mass="39927">MAISKPFLVVFLIQTLYTGMFLLSKAAFNVGMNNFIFTFYRQAIATIFLAPVAIFLERKNIPPLSFKTFWQIFAMSFFGITLSLDLYGIGLTYTSATLGAATTNCLPVITFFLAVLVRLEVWKIKTAPGIAKLIGIVICLGGAMTLALYKGPSIKLFSHLHLLVRHPAAQQPQTQTHSGPTWIKGVFILLTGNTFWALWLVMQAKIMKGYPSKLLFTALSCLLSSIQSFVLAIIVERRPSQWILGWNIRLLAVAYCGIVVTGLAYYLQAYVIEKKGPLFLALWTPLGLMLTMFCSILLLGEIITLGSVLGGILLVGGLYSFLWAKSKEQMIIPSSCSPIVEADKGFVEFKIKEGTKNSPSIV</sequence>
<protein>
    <recommendedName>
        <fullName evidence="6">WAT1-related protein</fullName>
    </recommendedName>
</protein>
<comment type="similarity">
    <text evidence="2 6">Belongs to the drug/metabolite transporter (DMT) superfamily. Plant drug/metabolite exporter (P-DME) (TC 2.A.7.4) family.</text>
</comment>
<dbReference type="Proteomes" id="UP000813463">
    <property type="component" value="Chromosome 3"/>
</dbReference>
<evidence type="ECO:0000256" key="4">
    <source>
        <dbReference type="ARBA" id="ARBA00022989"/>
    </source>
</evidence>
<dbReference type="AlphaFoldDB" id="A0A9R0KDE7"/>
<evidence type="ECO:0000256" key="6">
    <source>
        <dbReference type="RuleBase" id="RU363077"/>
    </source>
</evidence>
<feature type="transmembrane region" description="Helical" evidence="6">
    <location>
        <begin position="305"/>
        <end position="324"/>
    </location>
</feature>
<proteinExistence type="inferred from homology"/>
<feature type="transmembrane region" description="Helical" evidence="6">
    <location>
        <begin position="182"/>
        <end position="202"/>
    </location>
</feature>
<dbReference type="GeneID" id="110805194"/>
<evidence type="ECO:0000259" key="7">
    <source>
        <dbReference type="Pfam" id="PF00892"/>
    </source>
</evidence>
<evidence type="ECO:0000256" key="1">
    <source>
        <dbReference type="ARBA" id="ARBA00004141"/>
    </source>
</evidence>
<feature type="transmembrane region" description="Helical" evidence="6">
    <location>
        <begin position="129"/>
        <end position="149"/>
    </location>
</feature>
<name>A0A9R0KDE7_SPIOL</name>
<dbReference type="GO" id="GO:0005886">
    <property type="term" value="C:plasma membrane"/>
    <property type="evidence" value="ECO:0000318"/>
    <property type="project" value="GO_Central"/>
</dbReference>
<keyword evidence="3 6" id="KW-0812">Transmembrane</keyword>
<comment type="subcellular location">
    <subcellularLocation>
        <location evidence="1 6">Membrane</location>
        <topology evidence="1 6">Multi-pass membrane protein</topology>
    </subcellularLocation>
</comment>
<dbReference type="RefSeq" id="XP_021866490.2">
    <property type="nucleotide sequence ID" value="XM_022010798.2"/>
</dbReference>
<keyword evidence="4 6" id="KW-1133">Transmembrane helix</keyword>
<feature type="domain" description="EamA" evidence="7">
    <location>
        <begin position="184"/>
        <end position="320"/>
    </location>
</feature>
<keyword evidence="5 6" id="KW-0472">Membrane</keyword>
<feature type="transmembrane region" description="Helical" evidence="6">
    <location>
        <begin position="39"/>
        <end position="56"/>
    </location>
</feature>
<dbReference type="KEGG" id="soe:110805194"/>
<feature type="transmembrane region" description="Helical" evidence="6">
    <location>
        <begin position="278"/>
        <end position="299"/>
    </location>
</feature>
<feature type="transmembrane region" description="Helical" evidence="6">
    <location>
        <begin position="7"/>
        <end position="27"/>
    </location>
</feature>
<feature type="transmembrane region" description="Helical" evidence="6">
    <location>
        <begin position="214"/>
        <end position="234"/>
    </location>
</feature>
<evidence type="ECO:0000313" key="8">
    <source>
        <dbReference type="Proteomes" id="UP000813463"/>
    </source>
</evidence>
<evidence type="ECO:0000256" key="3">
    <source>
        <dbReference type="ARBA" id="ARBA00022692"/>
    </source>
</evidence>
<feature type="transmembrane region" description="Helical" evidence="6">
    <location>
        <begin position="246"/>
        <end position="266"/>
    </location>
</feature>
<accession>A0A9R0KDE7</accession>
<dbReference type="InterPro" id="IPR037185">
    <property type="entry name" value="EmrE-like"/>
</dbReference>
<feature type="transmembrane region" description="Helical" evidence="6">
    <location>
        <begin position="96"/>
        <end position="117"/>
    </location>
</feature>
<dbReference type="Pfam" id="PF00892">
    <property type="entry name" value="EamA"/>
    <property type="match status" value="2"/>
</dbReference>
<dbReference type="InterPro" id="IPR030184">
    <property type="entry name" value="WAT1-related"/>
</dbReference>
<dbReference type="SUPFAM" id="SSF103481">
    <property type="entry name" value="Multidrug resistance efflux transporter EmrE"/>
    <property type="match status" value="2"/>
</dbReference>